<evidence type="ECO:0000313" key="2">
    <source>
        <dbReference type="Proteomes" id="UP000251314"/>
    </source>
</evidence>
<protein>
    <submittedName>
        <fullName evidence="1">Uncharacterized protein</fullName>
    </submittedName>
</protein>
<proteinExistence type="predicted"/>
<comment type="caution">
    <text evidence="1">The sequence shown here is derived from an EMBL/GenBank/DDBJ whole genome shotgun (WGS) entry which is preliminary data.</text>
</comment>
<keyword evidence="2" id="KW-1185">Reference proteome</keyword>
<evidence type="ECO:0000313" key="1">
    <source>
        <dbReference type="EMBL" id="RAW33121.1"/>
    </source>
</evidence>
<dbReference type="OrthoDB" id="117809at2759"/>
<dbReference type="VEuPathDB" id="FungiDB:PC110_g10553"/>
<name>A0A329S8S6_9STRA</name>
<dbReference type="EMBL" id="MJFZ01000250">
    <property type="protein sequence ID" value="RAW33121.1"/>
    <property type="molecule type" value="Genomic_DNA"/>
</dbReference>
<dbReference type="AlphaFoldDB" id="A0A329S8S6"/>
<gene>
    <name evidence="1" type="ORF">PC110_g10553</name>
</gene>
<dbReference type="Proteomes" id="UP000251314">
    <property type="component" value="Unassembled WGS sequence"/>
</dbReference>
<organism evidence="1 2">
    <name type="scientific">Phytophthora cactorum</name>
    <dbReference type="NCBI Taxonomy" id="29920"/>
    <lineage>
        <taxon>Eukaryota</taxon>
        <taxon>Sar</taxon>
        <taxon>Stramenopiles</taxon>
        <taxon>Oomycota</taxon>
        <taxon>Peronosporomycetes</taxon>
        <taxon>Peronosporales</taxon>
        <taxon>Peronosporaceae</taxon>
        <taxon>Phytophthora</taxon>
    </lineage>
</organism>
<dbReference type="STRING" id="29920.A0A329S8S6"/>
<reference evidence="1 2" key="1">
    <citation type="submission" date="2018-01" db="EMBL/GenBank/DDBJ databases">
        <title>Draft genome of the strawberry crown rot pathogen Phytophthora cactorum.</title>
        <authorList>
            <person name="Armitage A.D."/>
            <person name="Lysoe E."/>
            <person name="Nellist C.F."/>
            <person name="Harrison R.J."/>
            <person name="Brurberg M.B."/>
        </authorList>
    </citation>
    <scope>NUCLEOTIDE SEQUENCE [LARGE SCALE GENOMIC DNA]</scope>
    <source>
        <strain evidence="1 2">10300</strain>
    </source>
</reference>
<accession>A0A329S8S6</accession>
<sequence>MRNTVYDFEAILKPTLVKHGDNTTFTNEHIPVSVSVADSLTEEVCCFVNDDPKALHTDIFKCIASVVVKIQRYNVDKCERLLREIIAVHGMTGMEIPGIELGIIYTISDVDNLIKRGRYGSFFDFHNSIGLGKQWSDYGKIKQQID</sequence>